<dbReference type="Proteomes" id="UP000823775">
    <property type="component" value="Unassembled WGS sequence"/>
</dbReference>
<accession>A0ABS8SLS8</accession>
<evidence type="ECO:0000313" key="2">
    <source>
        <dbReference type="Proteomes" id="UP000823775"/>
    </source>
</evidence>
<feature type="non-terminal residue" evidence="1">
    <location>
        <position position="1"/>
    </location>
</feature>
<dbReference type="EMBL" id="JACEIK010000620">
    <property type="protein sequence ID" value="MCD7459905.1"/>
    <property type="molecule type" value="Genomic_DNA"/>
</dbReference>
<sequence>CKLRTEQQAPGEEDYLPNSGLCEKNHLGKLLGWFRYLLLLWPTGHKHERLPFGQVTAEEARPATPRSPIYQSAYVKCGRTRGMVVSNTCFEIWGAGHMREESPIGQALQR</sequence>
<keyword evidence="2" id="KW-1185">Reference proteome</keyword>
<protein>
    <submittedName>
        <fullName evidence="1">Uncharacterized protein</fullName>
    </submittedName>
</protein>
<reference evidence="1 2" key="1">
    <citation type="journal article" date="2021" name="BMC Genomics">
        <title>Datura genome reveals duplications of psychoactive alkaloid biosynthetic genes and high mutation rate following tissue culture.</title>
        <authorList>
            <person name="Rajewski A."/>
            <person name="Carter-House D."/>
            <person name="Stajich J."/>
            <person name="Litt A."/>
        </authorList>
    </citation>
    <scope>NUCLEOTIDE SEQUENCE [LARGE SCALE GENOMIC DNA]</scope>
    <source>
        <strain evidence="1">AR-01</strain>
    </source>
</reference>
<comment type="caution">
    <text evidence="1">The sequence shown here is derived from an EMBL/GenBank/DDBJ whole genome shotgun (WGS) entry which is preliminary data.</text>
</comment>
<evidence type="ECO:0000313" key="1">
    <source>
        <dbReference type="EMBL" id="MCD7459905.1"/>
    </source>
</evidence>
<organism evidence="1 2">
    <name type="scientific">Datura stramonium</name>
    <name type="common">Jimsonweed</name>
    <name type="synonym">Common thornapple</name>
    <dbReference type="NCBI Taxonomy" id="4076"/>
    <lineage>
        <taxon>Eukaryota</taxon>
        <taxon>Viridiplantae</taxon>
        <taxon>Streptophyta</taxon>
        <taxon>Embryophyta</taxon>
        <taxon>Tracheophyta</taxon>
        <taxon>Spermatophyta</taxon>
        <taxon>Magnoliopsida</taxon>
        <taxon>eudicotyledons</taxon>
        <taxon>Gunneridae</taxon>
        <taxon>Pentapetalae</taxon>
        <taxon>asterids</taxon>
        <taxon>lamiids</taxon>
        <taxon>Solanales</taxon>
        <taxon>Solanaceae</taxon>
        <taxon>Solanoideae</taxon>
        <taxon>Datureae</taxon>
        <taxon>Datura</taxon>
    </lineage>
</organism>
<gene>
    <name evidence="1" type="ORF">HAX54_042262</name>
</gene>
<proteinExistence type="predicted"/>
<name>A0ABS8SLS8_DATST</name>